<proteinExistence type="predicted"/>
<organism evidence="1 2">
    <name type="scientific">[Candida] jaroonii</name>
    <dbReference type="NCBI Taxonomy" id="467808"/>
    <lineage>
        <taxon>Eukaryota</taxon>
        <taxon>Fungi</taxon>
        <taxon>Dikarya</taxon>
        <taxon>Ascomycota</taxon>
        <taxon>Saccharomycotina</taxon>
        <taxon>Pichiomycetes</taxon>
        <taxon>Debaryomycetaceae</taxon>
        <taxon>Yamadazyma</taxon>
    </lineage>
</organism>
<sequence length="330" mass="35937">MSNHKETPKVSTAGGFVAGALAACGAVTFTNPIELIKTRMQLQGELTKADAHIPKVYKNPIQAFGVIYRNEGIKGLQKGLVSGYLYQIGLNGCRFGFYEPSRQILSEFFYPEAFAKGQIPQNMAINVSSGFISGVCGAIVANPLFLIKTRMQSYSAAANVVSNASADAPKIQSVGQQTFYKSPWDGLKKIYTSEGIKGLFRGVDAAILRTGAGSSCQLPSYFYAKNLVVSNNIAAPDSILTHFLSSSAAGLVVAVVMNPWDVILTRVYNQKGDLYKGPVDCFIKTFKTEGPTAFYKGFWAQLFRIGPHSILTLMFMEQSMKFVAEVESFF</sequence>
<protein>
    <submittedName>
        <fullName evidence="1">Mitochondrial oxaloacetate transport protein</fullName>
    </submittedName>
</protein>
<keyword evidence="2" id="KW-1185">Reference proteome</keyword>
<dbReference type="Proteomes" id="UP001152531">
    <property type="component" value="Unassembled WGS sequence"/>
</dbReference>
<evidence type="ECO:0000313" key="2">
    <source>
        <dbReference type="Proteomes" id="UP001152531"/>
    </source>
</evidence>
<dbReference type="EMBL" id="CALSDN010000016">
    <property type="protein sequence ID" value="CAH6723571.1"/>
    <property type="molecule type" value="Genomic_DNA"/>
</dbReference>
<name>A0ACA9YFA0_9ASCO</name>
<accession>A0ACA9YFA0</accession>
<gene>
    <name evidence="1" type="ORF">CLIB1444_16S01794</name>
</gene>
<reference evidence="1" key="1">
    <citation type="submission" date="2022-06" db="EMBL/GenBank/DDBJ databases">
        <authorList>
            <person name="Legras J.-L."/>
            <person name="Devillers H."/>
            <person name="Grondin C."/>
        </authorList>
    </citation>
    <scope>NUCLEOTIDE SEQUENCE</scope>
    <source>
        <strain evidence="1">CLIB 1444</strain>
    </source>
</reference>
<evidence type="ECO:0000313" key="1">
    <source>
        <dbReference type="EMBL" id="CAH6723571.1"/>
    </source>
</evidence>
<comment type="caution">
    <text evidence="1">The sequence shown here is derived from an EMBL/GenBank/DDBJ whole genome shotgun (WGS) entry which is preliminary data.</text>
</comment>